<keyword evidence="2" id="KW-1185">Reference proteome</keyword>
<reference evidence="1 2" key="1">
    <citation type="submission" date="2017-06" db="EMBL/GenBank/DDBJ databases">
        <title>Genome sequencing of cyanobaciteial culture collection at National Institute for Environmental Studies (NIES).</title>
        <authorList>
            <person name="Hirose Y."/>
            <person name="Shimura Y."/>
            <person name="Fujisawa T."/>
            <person name="Nakamura Y."/>
            <person name="Kawachi M."/>
        </authorList>
    </citation>
    <scope>NUCLEOTIDE SEQUENCE [LARGE SCALE GENOMIC DNA]</scope>
    <source>
        <strain evidence="1 2">NIES-4072</strain>
    </source>
</reference>
<dbReference type="EMBL" id="BDUD01000001">
    <property type="protein sequence ID" value="GBG17285.1"/>
    <property type="molecule type" value="Genomic_DNA"/>
</dbReference>
<name>A0A2R5FGL4_NOSCO</name>
<proteinExistence type="predicted"/>
<dbReference type="Proteomes" id="UP000245124">
    <property type="component" value="Unassembled WGS sequence"/>
</dbReference>
<evidence type="ECO:0000313" key="2">
    <source>
        <dbReference type="Proteomes" id="UP000245124"/>
    </source>
</evidence>
<comment type="caution">
    <text evidence="1">The sequence shown here is derived from an EMBL/GenBank/DDBJ whole genome shotgun (WGS) entry which is preliminary data.</text>
</comment>
<accession>A0A2R5FGL4</accession>
<sequence>MVKVGMSIPSIVSVLLRVIGQFARRQGSAKPKTFPVISAFYSVVKVELVETLVGLPLNLKGTNVTTWSNLL</sequence>
<protein>
    <submittedName>
        <fullName evidence="1">Uncharacterized protein</fullName>
    </submittedName>
</protein>
<evidence type="ECO:0000313" key="1">
    <source>
        <dbReference type="EMBL" id="GBG17285.1"/>
    </source>
</evidence>
<gene>
    <name evidence="1" type="ORF">NIES4072_09340</name>
</gene>
<organism evidence="1 2">
    <name type="scientific">Nostoc commune NIES-4072</name>
    <dbReference type="NCBI Taxonomy" id="2005467"/>
    <lineage>
        <taxon>Bacteria</taxon>
        <taxon>Bacillati</taxon>
        <taxon>Cyanobacteriota</taxon>
        <taxon>Cyanophyceae</taxon>
        <taxon>Nostocales</taxon>
        <taxon>Nostocaceae</taxon>
        <taxon>Nostoc</taxon>
    </lineage>
</organism>
<dbReference type="AlphaFoldDB" id="A0A2R5FGL4"/>